<evidence type="ECO:0000313" key="2">
    <source>
        <dbReference type="Proteomes" id="UP000798662"/>
    </source>
</evidence>
<evidence type="ECO:0000313" key="1">
    <source>
        <dbReference type="EMBL" id="KAK1867147.1"/>
    </source>
</evidence>
<reference evidence="1" key="1">
    <citation type="submission" date="2019-11" db="EMBL/GenBank/DDBJ databases">
        <title>Nori genome reveals adaptations in red seaweeds to the harsh intertidal environment.</title>
        <authorList>
            <person name="Wang D."/>
            <person name="Mao Y."/>
        </authorList>
    </citation>
    <scope>NUCLEOTIDE SEQUENCE</scope>
    <source>
        <tissue evidence="1">Gametophyte</tissue>
    </source>
</reference>
<sequence length="630" mass="64386">MRRALVLVVATPPARAAATAAAASTTAAAAAIAIPTATATATATPTSTAAATAAATAAEAAAAAHPAGQPGPPPPPLPRLPPRPARRLSHRHGAATAATAAAAATVTAAAPPVAVAAGAPTRQRRAGVAAASAAACGAGTTMPPATADVAAMPAAAAEAGAADAAPSPTRSPPLPPPLLDDSKEERAAFLSAFDTLSGELVADVRSTYGLPPAAADYLAQVISYNVPHGKLTRGLAVGACFRAVAAASPAGAAAAVTPAAAQTARLLGWCVELLQACFLVADDIMDDSVTRRGRPCWYRRPEIGLKAVNDALLLEGLIYRVVKRHLGGAPCYGKVLELFHDATFTTEVGQLLDLTTMEGEAVGVGAGGDVDTAAFTPEALRRIYHYKTAHYSFYLPVALGMALAGAADGAEYDAAREVCMELGAYFQATDDYLDAFGDPAVTGKVGTDIEDRKVTWLAVDFLGRAPPAAVAEWRRLYGGAGGGAAAGGGGGSAVARVKELDPLSRVFPSWRGCPALSPSLVSGGGPRRLRPAWSIRGRPTVLYAHARSLLGVARLHRRSLPTHSRALYKYVRSLSSHTLSSIHTYMAVNPSGFVHATALGAVRACYQPAVCSPTRPRPPCFPKERDASPT</sequence>
<dbReference type="Proteomes" id="UP000798662">
    <property type="component" value="Chromosome 3"/>
</dbReference>
<keyword evidence="2" id="KW-1185">Reference proteome</keyword>
<comment type="caution">
    <text evidence="1">The sequence shown here is derived from an EMBL/GenBank/DDBJ whole genome shotgun (WGS) entry which is preliminary data.</text>
</comment>
<gene>
    <name evidence="1" type="ORF">I4F81_009655</name>
</gene>
<accession>A0ACC3CBH6</accession>
<proteinExistence type="predicted"/>
<name>A0ACC3CBH6_PYRYE</name>
<dbReference type="EMBL" id="CM020620">
    <property type="protein sequence ID" value="KAK1867147.1"/>
    <property type="molecule type" value="Genomic_DNA"/>
</dbReference>
<protein>
    <submittedName>
        <fullName evidence="1">Uncharacterized protein</fullName>
    </submittedName>
</protein>
<organism evidence="1 2">
    <name type="scientific">Pyropia yezoensis</name>
    <name type="common">Susabi-nori</name>
    <name type="synonym">Porphyra yezoensis</name>
    <dbReference type="NCBI Taxonomy" id="2788"/>
    <lineage>
        <taxon>Eukaryota</taxon>
        <taxon>Rhodophyta</taxon>
        <taxon>Bangiophyceae</taxon>
        <taxon>Bangiales</taxon>
        <taxon>Bangiaceae</taxon>
        <taxon>Pyropia</taxon>
    </lineage>
</organism>